<organism evidence="1 2">
    <name type="scientific">Pararoseomonas baculiformis</name>
    <dbReference type="NCBI Taxonomy" id="2820812"/>
    <lineage>
        <taxon>Bacteria</taxon>
        <taxon>Pseudomonadati</taxon>
        <taxon>Pseudomonadota</taxon>
        <taxon>Alphaproteobacteria</taxon>
        <taxon>Acetobacterales</taxon>
        <taxon>Acetobacteraceae</taxon>
        <taxon>Pararoseomonas</taxon>
    </lineage>
</organism>
<comment type="caution">
    <text evidence="1">The sequence shown here is derived from an EMBL/GenBank/DDBJ whole genome shotgun (WGS) entry which is preliminary data.</text>
</comment>
<protein>
    <submittedName>
        <fullName evidence="1">Uncharacterized protein</fullName>
    </submittedName>
</protein>
<evidence type="ECO:0000313" key="1">
    <source>
        <dbReference type="EMBL" id="MBP0445327.1"/>
    </source>
</evidence>
<dbReference type="RefSeq" id="WP_209379578.1">
    <property type="nucleotide sequence ID" value="NZ_JAGIZB010000009.1"/>
</dbReference>
<keyword evidence="2" id="KW-1185">Reference proteome</keyword>
<evidence type="ECO:0000313" key="2">
    <source>
        <dbReference type="Proteomes" id="UP000681594"/>
    </source>
</evidence>
<dbReference type="EMBL" id="JAGIZB010000009">
    <property type="protein sequence ID" value="MBP0445327.1"/>
    <property type="molecule type" value="Genomic_DNA"/>
</dbReference>
<dbReference type="Proteomes" id="UP000681594">
    <property type="component" value="Unassembled WGS sequence"/>
</dbReference>
<proteinExistence type="predicted"/>
<gene>
    <name evidence="1" type="ORF">J8J14_11105</name>
</gene>
<sequence>MPDGKPPHGEVMVASGHVTALRLFDMAYEIDLKRAEELWASRTQAASTRSRLAGTPPKAVSFGVPPLALSFGPLSLRIGGEELTAEASFRLYDFGIVALALDFPASGLSWPAYSALVNRIDRAIGPEAGAEIWARLRAQLRDLLGEALDRPNAAPLEEDYLIAVVNELGEPMTAEALQQRADLVPLLSGEERPLSEGARRDLLAQRFSYHPDDLAVITWDRAFILEPRRETDVADVLEMANAQLLELRSYDELLDDELPRMRDLVEAAHRRSNLLRSRNYARLARQLHTLVAEVTQLAERVDNALQVTEDVYLARVYGAAIGLFRVPQVSAAVDRKLDIIRQTYTALHGEAAGGRAEVLEAAILLLIAFEIILSFVRH</sequence>
<accession>A0ABS4AE80</accession>
<reference evidence="1 2" key="1">
    <citation type="submission" date="2021-03" db="EMBL/GenBank/DDBJ databases">
        <authorList>
            <person name="So Y."/>
        </authorList>
    </citation>
    <scope>NUCLEOTIDE SEQUENCE [LARGE SCALE GENOMIC DNA]</scope>
    <source>
        <strain evidence="1 2">SSH11</strain>
    </source>
</reference>
<name>A0ABS4AE80_9PROT</name>